<dbReference type="InterPro" id="IPR052377">
    <property type="entry name" value="Mitochondrial_ECH-domain"/>
</dbReference>
<keyword evidence="2" id="KW-0276">Fatty acid metabolism</keyword>
<evidence type="ECO:0000256" key="1">
    <source>
        <dbReference type="ARBA" id="ARBA00004173"/>
    </source>
</evidence>
<evidence type="ECO:0000256" key="7">
    <source>
        <dbReference type="ARBA" id="ARBA00040545"/>
    </source>
</evidence>
<dbReference type="InterPro" id="IPR014748">
    <property type="entry name" value="Enoyl-CoA_hydra_C"/>
</dbReference>
<accession>A0AA39YCX0</accession>
<evidence type="ECO:0000313" key="9">
    <source>
        <dbReference type="Proteomes" id="UP001174936"/>
    </source>
</evidence>
<dbReference type="AlphaFoldDB" id="A0AA39YCX0"/>
<dbReference type="EMBL" id="JAULSV010000003">
    <property type="protein sequence ID" value="KAK0650004.1"/>
    <property type="molecule type" value="Genomic_DNA"/>
</dbReference>
<dbReference type="Pfam" id="PF00378">
    <property type="entry name" value="ECH_1"/>
    <property type="match status" value="1"/>
</dbReference>
<comment type="subcellular location">
    <subcellularLocation>
        <location evidence="1">Mitochondrion</location>
    </subcellularLocation>
</comment>
<evidence type="ECO:0000256" key="3">
    <source>
        <dbReference type="ARBA" id="ARBA00022946"/>
    </source>
</evidence>
<gene>
    <name evidence="8" type="ORF">B0T16DRAFT_326202</name>
</gene>
<proteinExistence type="predicted"/>
<dbReference type="CDD" id="cd06558">
    <property type="entry name" value="crotonase-like"/>
    <property type="match status" value="1"/>
</dbReference>
<evidence type="ECO:0000256" key="6">
    <source>
        <dbReference type="ARBA" id="ARBA00037410"/>
    </source>
</evidence>
<dbReference type="PANTHER" id="PTHR43602:SF1">
    <property type="entry name" value="ENOYL-COA HYDRATASE DOMAIN-CONTAINING PROTEIN 3, MITOCHONDRIAL"/>
    <property type="match status" value="1"/>
</dbReference>
<dbReference type="PANTHER" id="PTHR43602">
    <property type="match status" value="1"/>
</dbReference>
<evidence type="ECO:0000256" key="4">
    <source>
        <dbReference type="ARBA" id="ARBA00023098"/>
    </source>
</evidence>
<organism evidence="8 9">
    <name type="scientific">Cercophora newfieldiana</name>
    <dbReference type="NCBI Taxonomy" id="92897"/>
    <lineage>
        <taxon>Eukaryota</taxon>
        <taxon>Fungi</taxon>
        <taxon>Dikarya</taxon>
        <taxon>Ascomycota</taxon>
        <taxon>Pezizomycotina</taxon>
        <taxon>Sordariomycetes</taxon>
        <taxon>Sordariomycetidae</taxon>
        <taxon>Sordariales</taxon>
        <taxon>Lasiosphaeriaceae</taxon>
        <taxon>Cercophora</taxon>
    </lineage>
</organism>
<dbReference type="GO" id="GO:0005739">
    <property type="term" value="C:mitochondrion"/>
    <property type="evidence" value="ECO:0007669"/>
    <property type="project" value="UniProtKB-SubCell"/>
</dbReference>
<comment type="function">
    <text evidence="6">May play a role in fatty acid biosynthesis and insulin sensitivity.</text>
</comment>
<dbReference type="InterPro" id="IPR029045">
    <property type="entry name" value="ClpP/crotonase-like_dom_sf"/>
</dbReference>
<keyword evidence="3" id="KW-0809">Transit peptide</keyword>
<keyword evidence="4" id="KW-0443">Lipid metabolism</keyword>
<sequence>MHRLPKLPVGAAYLFLNNTSRRNALSLPVLHDLSAQLKQHLTSPSTGRFLTLPPFRPSLLNSLRSTKNPQHEHEYNWLLDSSQWQRERKSLPKVLVLRSLGPVFSSGHDLREVSSMSKSERRELFQACADLMGLIRQSPVPVVCAVQGLATAAGFQLAMACDVTIARASTQFQLPGMSIGLPCTSPSTAVSRRIPAGLAYRMFATAEKVRADQLGGVVDVVESEEESAFEGRVMETVERLVGMPGQPQALGKWAFWTQAGIEADEEGEGDGFQEAARWAGDAMVLHAGSGEAREGMEAFLGKRRPKWET</sequence>
<dbReference type="Gene3D" id="3.90.226.10">
    <property type="entry name" value="2-enoyl-CoA Hydratase, Chain A, domain 1"/>
    <property type="match status" value="1"/>
</dbReference>
<comment type="caution">
    <text evidence="8">The sequence shown here is derived from an EMBL/GenBank/DDBJ whole genome shotgun (WGS) entry which is preliminary data.</text>
</comment>
<keyword evidence="5" id="KW-0496">Mitochondrion</keyword>
<dbReference type="GO" id="GO:0006631">
    <property type="term" value="P:fatty acid metabolic process"/>
    <property type="evidence" value="ECO:0007669"/>
    <property type="project" value="UniProtKB-KW"/>
</dbReference>
<evidence type="ECO:0000256" key="5">
    <source>
        <dbReference type="ARBA" id="ARBA00023128"/>
    </source>
</evidence>
<protein>
    <recommendedName>
        <fullName evidence="7">Enoyl-CoA hydratase domain-containing protein 3, mitochondrial</fullName>
    </recommendedName>
</protein>
<name>A0AA39YCX0_9PEZI</name>
<evidence type="ECO:0000256" key="2">
    <source>
        <dbReference type="ARBA" id="ARBA00022832"/>
    </source>
</evidence>
<dbReference type="InterPro" id="IPR001753">
    <property type="entry name" value="Enoyl-CoA_hydra/iso"/>
</dbReference>
<dbReference type="Proteomes" id="UP001174936">
    <property type="component" value="Unassembled WGS sequence"/>
</dbReference>
<dbReference type="GO" id="GO:0016836">
    <property type="term" value="F:hydro-lyase activity"/>
    <property type="evidence" value="ECO:0007669"/>
    <property type="project" value="TreeGrafter"/>
</dbReference>
<evidence type="ECO:0000313" key="8">
    <source>
        <dbReference type="EMBL" id="KAK0650004.1"/>
    </source>
</evidence>
<dbReference type="Gene3D" id="1.10.12.10">
    <property type="entry name" value="Lyase 2-enoyl-coa Hydratase, Chain A, domain 2"/>
    <property type="match status" value="1"/>
</dbReference>
<reference evidence="8" key="1">
    <citation type="submission" date="2023-06" db="EMBL/GenBank/DDBJ databases">
        <title>Genome-scale phylogeny and comparative genomics of the fungal order Sordariales.</title>
        <authorList>
            <consortium name="Lawrence Berkeley National Laboratory"/>
            <person name="Hensen N."/>
            <person name="Bonometti L."/>
            <person name="Westerberg I."/>
            <person name="Brannstrom I.O."/>
            <person name="Guillou S."/>
            <person name="Cros-Aarteil S."/>
            <person name="Calhoun S."/>
            <person name="Haridas S."/>
            <person name="Kuo A."/>
            <person name="Mondo S."/>
            <person name="Pangilinan J."/>
            <person name="Riley R."/>
            <person name="Labutti K."/>
            <person name="Andreopoulos B."/>
            <person name="Lipzen A."/>
            <person name="Chen C."/>
            <person name="Yanf M."/>
            <person name="Daum C."/>
            <person name="Ng V."/>
            <person name="Clum A."/>
            <person name="Steindorff A."/>
            <person name="Ohm R."/>
            <person name="Martin F."/>
            <person name="Silar P."/>
            <person name="Natvig D."/>
            <person name="Lalanne C."/>
            <person name="Gautier V."/>
            <person name="Ament-Velasquez S.L."/>
            <person name="Kruys A."/>
            <person name="Hutchinson M.I."/>
            <person name="Powell A.J."/>
            <person name="Barry K."/>
            <person name="Miller A.N."/>
            <person name="Grigoriev I.V."/>
            <person name="Debuchy R."/>
            <person name="Gladieux P."/>
            <person name="Thoren M.H."/>
            <person name="Johannesson H."/>
        </authorList>
    </citation>
    <scope>NUCLEOTIDE SEQUENCE</scope>
    <source>
        <strain evidence="8">SMH2532-1</strain>
    </source>
</reference>
<keyword evidence="9" id="KW-1185">Reference proteome</keyword>
<dbReference type="SUPFAM" id="SSF52096">
    <property type="entry name" value="ClpP/crotonase"/>
    <property type="match status" value="1"/>
</dbReference>